<evidence type="ECO:0000256" key="3">
    <source>
        <dbReference type="ARBA" id="ARBA00022764"/>
    </source>
</evidence>
<keyword evidence="3 4" id="KW-0574">Periplasm</keyword>
<organism evidence="6 7">
    <name type="scientific">Roseovarius lutimaris</name>
    <dbReference type="NCBI Taxonomy" id="1005928"/>
    <lineage>
        <taxon>Bacteria</taxon>
        <taxon>Pseudomonadati</taxon>
        <taxon>Pseudomonadota</taxon>
        <taxon>Alphaproteobacteria</taxon>
        <taxon>Rhodobacterales</taxon>
        <taxon>Roseobacteraceae</taxon>
        <taxon>Roseovarius</taxon>
    </lineage>
</organism>
<proteinExistence type="inferred from homology"/>
<feature type="domain" description="SAF" evidence="5">
    <location>
        <begin position="18"/>
        <end position="75"/>
    </location>
</feature>
<dbReference type="GO" id="GO:0042597">
    <property type="term" value="C:periplasmic space"/>
    <property type="evidence" value="ECO:0007669"/>
    <property type="project" value="UniProtKB-SubCell"/>
</dbReference>
<comment type="similarity">
    <text evidence="4">Belongs to the FlgA family.</text>
</comment>
<evidence type="ECO:0000256" key="2">
    <source>
        <dbReference type="ARBA" id="ARBA00022729"/>
    </source>
</evidence>
<dbReference type="SMART" id="SM00858">
    <property type="entry name" value="SAF"/>
    <property type="match status" value="1"/>
</dbReference>
<dbReference type="Proteomes" id="UP000198599">
    <property type="component" value="Unassembled WGS sequence"/>
</dbReference>
<keyword evidence="2 4" id="KW-0732">Signal</keyword>
<dbReference type="InterPro" id="IPR017585">
    <property type="entry name" value="SAF_FlgA"/>
</dbReference>
<dbReference type="RefSeq" id="WP_092840647.1">
    <property type="nucleotide sequence ID" value="NZ_FOVP01000017.1"/>
</dbReference>
<accession>A0A1I5ETN7</accession>
<dbReference type="CDD" id="cd11614">
    <property type="entry name" value="SAF_CpaB_FlgA_like"/>
    <property type="match status" value="1"/>
</dbReference>
<feature type="signal peptide" evidence="4">
    <location>
        <begin position="1"/>
        <end position="18"/>
    </location>
</feature>
<evidence type="ECO:0000259" key="5">
    <source>
        <dbReference type="SMART" id="SM00858"/>
    </source>
</evidence>
<feature type="chain" id="PRO_5011333101" description="Flagella basal body P-ring formation protein FlgA" evidence="4">
    <location>
        <begin position="19"/>
        <end position="138"/>
    </location>
</feature>
<name>A0A1I5ETN7_9RHOB</name>
<protein>
    <recommendedName>
        <fullName evidence="4">Flagella basal body P-ring formation protein FlgA</fullName>
    </recommendedName>
</protein>
<keyword evidence="6" id="KW-0282">Flagellum</keyword>
<dbReference type="AlphaFoldDB" id="A0A1I5ETN7"/>
<dbReference type="STRING" id="1005928.SAMN04487859_11743"/>
<reference evidence="7" key="1">
    <citation type="submission" date="2016-10" db="EMBL/GenBank/DDBJ databases">
        <authorList>
            <person name="Varghese N."/>
            <person name="Submissions S."/>
        </authorList>
    </citation>
    <scope>NUCLEOTIDE SEQUENCE [LARGE SCALE GENOMIC DNA]</scope>
    <source>
        <strain evidence="7">DSM 28463</strain>
    </source>
</reference>
<comment type="subcellular location">
    <subcellularLocation>
        <location evidence="1 4">Periplasm</location>
    </subcellularLocation>
</comment>
<dbReference type="PANTHER" id="PTHR36307:SF1">
    <property type="entry name" value="FLAGELLA BASAL BODY P-RING FORMATION PROTEIN FLGA"/>
    <property type="match status" value="1"/>
</dbReference>
<keyword evidence="7" id="KW-1185">Reference proteome</keyword>
<gene>
    <name evidence="6" type="ORF">SAMN04487859_11743</name>
</gene>
<dbReference type="GO" id="GO:0044780">
    <property type="term" value="P:bacterial-type flagellum assembly"/>
    <property type="evidence" value="ECO:0007669"/>
    <property type="project" value="InterPro"/>
</dbReference>
<keyword evidence="6" id="KW-0969">Cilium</keyword>
<evidence type="ECO:0000313" key="7">
    <source>
        <dbReference type="Proteomes" id="UP000198599"/>
    </source>
</evidence>
<dbReference type="OrthoDB" id="7619725at2"/>
<dbReference type="SUPFAM" id="SSF51269">
    <property type="entry name" value="AFP III-like domain"/>
    <property type="match status" value="1"/>
</dbReference>
<dbReference type="Gene3D" id="2.30.30.760">
    <property type="match status" value="1"/>
</dbReference>
<evidence type="ECO:0000313" key="6">
    <source>
        <dbReference type="EMBL" id="SFO14888.1"/>
    </source>
</evidence>
<dbReference type="InterPro" id="IPR039246">
    <property type="entry name" value="Flagellar_FlgA"/>
</dbReference>
<dbReference type="NCBIfam" id="TIGR03170">
    <property type="entry name" value="flgA_cterm"/>
    <property type="match status" value="1"/>
</dbReference>
<evidence type="ECO:0000256" key="1">
    <source>
        <dbReference type="ARBA" id="ARBA00004418"/>
    </source>
</evidence>
<keyword evidence="6" id="KW-0966">Cell projection</keyword>
<dbReference type="EMBL" id="FOVP01000017">
    <property type="protein sequence ID" value="SFO14888.1"/>
    <property type="molecule type" value="Genomic_DNA"/>
</dbReference>
<dbReference type="Pfam" id="PF13144">
    <property type="entry name" value="ChapFlgA"/>
    <property type="match status" value="1"/>
</dbReference>
<evidence type="ECO:0000256" key="4">
    <source>
        <dbReference type="RuleBase" id="RU362063"/>
    </source>
</evidence>
<comment type="function">
    <text evidence="4">Involved in the assembly process of the P-ring formation. It may associate with FlgF on the rod constituting a structure essential for the P-ring assembly or may act as a modulator protein for the P-ring assembly.</text>
</comment>
<keyword evidence="4" id="KW-1005">Bacterial flagellum biogenesis</keyword>
<dbReference type="InterPro" id="IPR013974">
    <property type="entry name" value="SAF"/>
</dbReference>
<dbReference type="InterPro" id="IPR036732">
    <property type="entry name" value="AFP_Neu5c_C_sf"/>
</dbReference>
<sequence length="138" mass="14568">MRILTIIAVALMPLPGLADTIVAARTIRAKEIIEAGDLLLKPDAGASDVTLHDLIGQEAQVSLYVGRPVRASDVGAPAVVERNQVVPLIYAANGLQIVTEGRSLSRAGVGEYVRVMNLTSRATVSGRVTRDGQILVSQ</sequence>
<dbReference type="PANTHER" id="PTHR36307">
    <property type="entry name" value="FLAGELLA BASAL BODY P-RING FORMATION PROTEIN FLGA"/>
    <property type="match status" value="1"/>
</dbReference>